<evidence type="ECO:0000256" key="9">
    <source>
        <dbReference type="RuleBase" id="RU361169"/>
    </source>
</evidence>
<dbReference type="Gene3D" id="2.160.20.10">
    <property type="entry name" value="Single-stranded right-handed beta-helix, Pectin lyase-like"/>
    <property type="match status" value="1"/>
</dbReference>
<evidence type="ECO:0000256" key="3">
    <source>
        <dbReference type="ARBA" id="ARBA00022512"/>
    </source>
</evidence>
<proteinExistence type="inferred from homology"/>
<gene>
    <name evidence="10" type="ORF">ALMOND_2B013522</name>
</gene>
<keyword evidence="6 9" id="KW-0326">Glycosidase</keyword>
<organism evidence="10 11">
    <name type="scientific">Prunus dulcis</name>
    <name type="common">Almond</name>
    <name type="synonym">Amygdalus dulcis</name>
    <dbReference type="NCBI Taxonomy" id="3755"/>
    <lineage>
        <taxon>Eukaryota</taxon>
        <taxon>Viridiplantae</taxon>
        <taxon>Streptophyta</taxon>
        <taxon>Embryophyta</taxon>
        <taxon>Tracheophyta</taxon>
        <taxon>Spermatophyta</taxon>
        <taxon>Magnoliopsida</taxon>
        <taxon>eudicotyledons</taxon>
        <taxon>Gunneridae</taxon>
        <taxon>Pentapetalae</taxon>
        <taxon>rosids</taxon>
        <taxon>fabids</taxon>
        <taxon>Rosales</taxon>
        <taxon>Rosaceae</taxon>
        <taxon>Amygdaloideae</taxon>
        <taxon>Amygdaleae</taxon>
        <taxon>Prunus</taxon>
    </lineage>
</organism>
<evidence type="ECO:0000256" key="4">
    <source>
        <dbReference type="ARBA" id="ARBA00022525"/>
    </source>
</evidence>
<dbReference type="InterPro" id="IPR000743">
    <property type="entry name" value="Glyco_hydro_28"/>
</dbReference>
<comment type="subcellular location">
    <subcellularLocation>
        <location evidence="1">Secreted</location>
        <location evidence="1">Cell wall</location>
    </subcellularLocation>
</comment>
<evidence type="ECO:0000256" key="2">
    <source>
        <dbReference type="ARBA" id="ARBA00008834"/>
    </source>
</evidence>
<dbReference type="GO" id="GO:0005975">
    <property type="term" value="P:carbohydrate metabolic process"/>
    <property type="evidence" value="ECO:0007669"/>
    <property type="project" value="InterPro"/>
</dbReference>
<dbReference type="PANTHER" id="PTHR31375">
    <property type="match status" value="1"/>
</dbReference>
<evidence type="ECO:0000313" key="10">
    <source>
        <dbReference type="EMBL" id="VVA35768.1"/>
    </source>
</evidence>
<name>A0A5E4G7X8_PRUDU</name>
<sequence length="347" mass="38510">MPRSSAYGAFGAAGDSVTDDTQAFSKAWDAACQAGRSSLVFLVPDKYSFLTQSILFKGPCKSYLLFQLDGRIVAPSGPNKWSSRNSKSDWLDFYGIHGMTMQRRWAYRWKRRKMALRFLKSSNLKVQGISVQSSPKFHVCFDDCQNVRLEFISINSLGDSPNTDGIHIEDSNNVEIHHSRISAGDSSHDVDITNVTCGPSHGISIGSLGRDESEACVKNITELWPKITFNNIEMDKVKNPIITNQYYCLKDHYPNQTAALKIYDVSHAQHIQCSTAPSSAAQGDGGLNLEPPFCWKAYGIIETSVTRPLRSCLMGELPKNNLFFNRILISGVEDAVTVNLVIGLDEI</sequence>
<dbReference type="GO" id="GO:0004650">
    <property type="term" value="F:polygalacturonase activity"/>
    <property type="evidence" value="ECO:0007669"/>
    <property type="project" value="InterPro"/>
</dbReference>
<evidence type="ECO:0000313" key="11">
    <source>
        <dbReference type="Proteomes" id="UP000327085"/>
    </source>
</evidence>
<protein>
    <submittedName>
        <fullName evidence="10">PREDICTED: polygalacturonase</fullName>
    </submittedName>
</protein>
<dbReference type="EMBL" id="CABIKO010000406">
    <property type="protein sequence ID" value="VVA35768.1"/>
    <property type="molecule type" value="Genomic_DNA"/>
</dbReference>
<dbReference type="AlphaFoldDB" id="A0A5E4G7X8"/>
<dbReference type="InParanoid" id="A0A5E4G7X8"/>
<keyword evidence="3" id="KW-0134">Cell wall</keyword>
<reference evidence="11" key="1">
    <citation type="journal article" date="2020" name="Plant J.">
        <title>Transposons played a major role in the diversification between the closely related almond and peach genomes: results from the almond genome sequence.</title>
        <authorList>
            <person name="Alioto T."/>
            <person name="Alexiou K.G."/>
            <person name="Bardil A."/>
            <person name="Barteri F."/>
            <person name="Castanera R."/>
            <person name="Cruz F."/>
            <person name="Dhingra A."/>
            <person name="Duval H."/>
            <person name="Fernandez I Marti A."/>
            <person name="Frias L."/>
            <person name="Galan B."/>
            <person name="Garcia J.L."/>
            <person name="Howad W."/>
            <person name="Gomez-Garrido J."/>
            <person name="Gut M."/>
            <person name="Julca I."/>
            <person name="Morata J."/>
            <person name="Puigdomenech P."/>
            <person name="Ribeca P."/>
            <person name="Rubio Cabetas M.J."/>
            <person name="Vlasova A."/>
            <person name="Wirthensohn M."/>
            <person name="Garcia-Mas J."/>
            <person name="Gabaldon T."/>
            <person name="Casacuberta J.M."/>
            <person name="Arus P."/>
        </authorList>
    </citation>
    <scope>NUCLEOTIDE SEQUENCE [LARGE SCALE GENOMIC DNA]</scope>
    <source>
        <strain evidence="11">cv. Texas</strain>
    </source>
</reference>
<dbReference type="OMA" id="DESEACV"/>
<accession>A0A5E4G7X8</accession>
<dbReference type="SUPFAM" id="SSF51126">
    <property type="entry name" value="Pectin lyase-like"/>
    <property type="match status" value="1"/>
</dbReference>
<feature type="active site" evidence="8">
    <location>
        <position position="201"/>
    </location>
</feature>
<evidence type="ECO:0000256" key="5">
    <source>
        <dbReference type="ARBA" id="ARBA00022801"/>
    </source>
</evidence>
<keyword evidence="5 9" id="KW-0378">Hydrolase</keyword>
<keyword evidence="7" id="KW-0961">Cell wall biogenesis/degradation</keyword>
<dbReference type="GO" id="GO:0071555">
    <property type="term" value="P:cell wall organization"/>
    <property type="evidence" value="ECO:0007669"/>
    <property type="project" value="UniProtKB-KW"/>
</dbReference>
<evidence type="ECO:0000256" key="1">
    <source>
        <dbReference type="ARBA" id="ARBA00004191"/>
    </source>
</evidence>
<keyword evidence="4" id="KW-0964">Secreted</keyword>
<evidence type="ECO:0000256" key="6">
    <source>
        <dbReference type="ARBA" id="ARBA00023295"/>
    </source>
</evidence>
<evidence type="ECO:0000256" key="8">
    <source>
        <dbReference type="PROSITE-ProRule" id="PRU10052"/>
    </source>
</evidence>
<dbReference type="InterPro" id="IPR011050">
    <property type="entry name" value="Pectin_lyase_fold/virulence"/>
</dbReference>
<dbReference type="Proteomes" id="UP000327085">
    <property type="component" value="Chromosome 6"/>
</dbReference>
<evidence type="ECO:0000256" key="7">
    <source>
        <dbReference type="ARBA" id="ARBA00023316"/>
    </source>
</evidence>
<comment type="similarity">
    <text evidence="2 9">Belongs to the glycosyl hydrolase 28 family.</text>
</comment>
<dbReference type="Gramene" id="VVA35768">
    <property type="protein sequence ID" value="VVA35768"/>
    <property type="gene ID" value="Prudul26B013522"/>
</dbReference>
<dbReference type="Pfam" id="PF00295">
    <property type="entry name" value="Glyco_hydro_28"/>
    <property type="match status" value="1"/>
</dbReference>
<dbReference type="InterPro" id="IPR012334">
    <property type="entry name" value="Pectin_lyas_fold"/>
</dbReference>
<dbReference type="PROSITE" id="PS00502">
    <property type="entry name" value="POLYGALACTURONASE"/>
    <property type="match status" value="1"/>
</dbReference>